<dbReference type="PANTHER" id="PTHR46300:SF7">
    <property type="entry name" value="P450, PUTATIVE (EUROFUNG)-RELATED"/>
    <property type="match status" value="1"/>
</dbReference>
<evidence type="ECO:0000256" key="4">
    <source>
        <dbReference type="ARBA" id="ARBA00022723"/>
    </source>
</evidence>
<keyword evidence="7" id="KW-0503">Monooxygenase</keyword>
<dbReference type="GeneID" id="9679274"/>
<dbReference type="InterPro" id="IPR050364">
    <property type="entry name" value="Cytochrome_P450_fung"/>
</dbReference>
<dbReference type="GO" id="GO:0005506">
    <property type="term" value="F:iron ion binding"/>
    <property type="evidence" value="ECO:0007669"/>
    <property type="project" value="InterPro"/>
</dbReference>
<evidence type="ECO:0000313" key="10">
    <source>
        <dbReference type="Proteomes" id="UP000005206"/>
    </source>
</evidence>
<comment type="similarity">
    <text evidence="2">Belongs to the cytochrome P450 family.</text>
</comment>
<name>C7ZLJ6_FUSV7</name>
<dbReference type="Proteomes" id="UP000005206">
    <property type="component" value="Chromosome 15"/>
</dbReference>
<dbReference type="SUPFAM" id="SSF48264">
    <property type="entry name" value="Cytochrome P450"/>
    <property type="match status" value="1"/>
</dbReference>
<dbReference type="GO" id="GO:0016705">
    <property type="term" value="F:oxidoreductase activity, acting on paired donors, with incorporation or reduction of molecular oxygen"/>
    <property type="evidence" value="ECO:0007669"/>
    <property type="project" value="InterPro"/>
</dbReference>
<keyword evidence="5" id="KW-0560">Oxidoreductase</keyword>
<evidence type="ECO:0000256" key="8">
    <source>
        <dbReference type="SAM" id="MobiDB-lite"/>
    </source>
</evidence>
<reference evidence="9 10" key="1">
    <citation type="journal article" date="2009" name="PLoS Genet.">
        <title>The genome of Nectria haematococca: contribution of supernumerary chromosomes to gene expansion.</title>
        <authorList>
            <person name="Coleman J.J."/>
            <person name="Rounsley S.D."/>
            <person name="Rodriguez-Carres M."/>
            <person name="Kuo A."/>
            <person name="Wasmann C.C."/>
            <person name="Grimwood J."/>
            <person name="Schmutz J."/>
            <person name="Taga M."/>
            <person name="White G.J."/>
            <person name="Zhou S."/>
            <person name="Schwartz D.C."/>
            <person name="Freitag M."/>
            <person name="Ma L.J."/>
            <person name="Danchin E.G."/>
            <person name="Henrissat B."/>
            <person name="Coutinho P.M."/>
            <person name="Nelson D.R."/>
            <person name="Straney D."/>
            <person name="Napoli C.A."/>
            <person name="Barker B.M."/>
            <person name="Gribskov M."/>
            <person name="Rep M."/>
            <person name="Kroken S."/>
            <person name="Molnar I."/>
            <person name="Rensing C."/>
            <person name="Kennell J.C."/>
            <person name="Zamora J."/>
            <person name="Farman M.L."/>
            <person name="Selker E.U."/>
            <person name="Salamov A."/>
            <person name="Shapiro H."/>
            <person name="Pangilinan J."/>
            <person name="Lindquist E."/>
            <person name="Lamers C."/>
            <person name="Grigoriev I.V."/>
            <person name="Geiser D.M."/>
            <person name="Covert S.F."/>
            <person name="Temporini E."/>
            <person name="Vanetten H.D."/>
        </authorList>
    </citation>
    <scope>NUCLEOTIDE SEQUENCE [LARGE SCALE GENOMIC DNA]</scope>
    <source>
        <strain evidence="10">ATCC MYA-4622 / CBS 123669 / FGSC 9596 / NRRL 45880 / 77-13-4</strain>
    </source>
</reference>
<proteinExistence type="inferred from homology"/>
<feature type="region of interest" description="Disordered" evidence="8">
    <location>
        <begin position="45"/>
        <end position="66"/>
    </location>
</feature>
<dbReference type="Gene3D" id="1.10.630.10">
    <property type="entry name" value="Cytochrome P450"/>
    <property type="match status" value="1"/>
</dbReference>
<dbReference type="OrthoDB" id="1103324at2759"/>
<evidence type="ECO:0000256" key="7">
    <source>
        <dbReference type="ARBA" id="ARBA00023033"/>
    </source>
</evidence>
<dbReference type="EMBL" id="GG698945">
    <property type="protein sequence ID" value="EEU35128.1"/>
    <property type="molecule type" value="Genomic_DNA"/>
</dbReference>
<evidence type="ECO:0000256" key="5">
    <source>
        <dbReference type="ARBA" id="ARBA00023002"/>
    </source>
</evidence>
<dbReference type="GO" id="GO:0020037">
    <property type="term" value="F:heme binding"/>
    <property type="evidence" value="ECO:0007669"/>
    <property type="project" value="InterPro"/>
</dbReference>
<evidence type="ECO:0000256" key="1">
    <source>
        <dbReference type="ARBA" id="ARBA00001971"/>
    </source>
</evidence>
<dbReference type="AlphaFoldDB" id="C7ZLJ6"/>
<dbReference type="RefSeq" id="XP_003040841.1">
    <property type="nucleotide sequence ID" value="XM_003040795.1"/>
</dbReference>
<keyword evidence="4" id="KW-0479">Metal-binding</keyword>
<dbReference type="InParanoid" id="C7ZLJ6"/>
<dbReference type="KEGG" id="nhe:NECHADRAFT_88699"/>
<keyword evidence="3" id="KW-0349">Heme</keyword>
<evidence type="ECO:0000256" key="3">
    <source>
        <dbReference type="ARBA" id="ARBA00022617"/>
    </source>
</evidence>
<dbReference type="PANTHER" id="PTHR46300">
    <property type="entry name" value="P450, PUTATIVE (EUROFUNG)-RELATED-RELATED"/>
    <property type="match status" value="1"/>
</dbReference>
<evidence type="ECO:0000313" key="9">
    <source>
        <dbReference type="EMBL" id="EEU35128.1"/>
    </source>
</evidence>
<dbReference type="HOGENOM" id="CLU_1741038_0_0_1"/>
<keyword evidence="10" id="KW-1185">Reference proteome</keyword>
<protein>
    <submittedName>
        <fullName evidence="9">Uncharacterized protein</fullName>
    </submittedName>
</protein>
<dbReference type="InterPro" id="IPR036396">
    <property type="entry name" value="Cyt_P450_sf"/>
</dbReference>
<dbReference type="GO" id="GO:0004497">
    <property type="term" value="F:monooxygenase activity"/>
    <property type="evidence" value="ECO:0007669"/>
    <property type="project" value="UniProtKB-KW"/>
</dbReference>
<comment type="cofactor">
    <cofactor evidence="1">
        <name>heme</name>
        <dbReference type="ChEBI" id="CHEBI:30413"/>
    </cofactor>
</comment>
<sequence>MQPMAMVLFPEAQKRAQEEIGSIIGNGLLPEWNDRKDLPYIHEKKTLTDQPGVPSTPSAAVPHSDKEDDVYNGMVISKRSMGFTINPTRDFGGAIVPINRDAVTPGLIVRPEDFESQASHHGSLVKGRKHLDSEGNFTPEFIDSVFGKEK</sequence>
<accession>C7ZLJ6</accession>
<organism evidence="9 10">
    <name type="scientific">Fusarium vanettenii (strain ATCC MYA-4622 / CBS 123669 / FGSC 9596 / NRRL 45880 / 77-13-4)</name>
    <name type="common">Fusarium solani subsp. pisi</name>
    <dbReference type="NCBI Taxonomy" id="660122"/>
    <lineage>
        <taxon>Eukaryota</taxon>
        <taxon>Fungi</taxon>
        <taxon>Dikarya</taxon>
        <taxon>Ascomycota</taxon>
        <taxon>Pezizomycotina</taxon>
        <taxon>Sordariomycetes</taxon>
        <taxon>Hypocreomycetidae</taxon>
        <taxon>Hypocreales</taxon>
        <taxon>Nectriaceae</taxon>
        <taxon>Fusarium</taxon>
        <taxon>Fusarium solani species complex</taxon>
        <taxon>Fusarium vanettenii</taxon>
    </lineage>
</organism>
<evidence type="ECO:0000256" key="6">
    <source>
        <dbReference type="ARBA" id="ARBA00023004"/>
    </source>
</evidence>
<gene>
    <name evidence="9" type="ORF">NECHADRAFT_88699</name>
</gene>
<keyword evidence="6" id="KW-0408">Iron</keyword>
<dbReference type="VEuPathDB" id="FungiDB:NECHADRAFT_88699"/>
<evidence type="ECO:0000256" key="2">
    <source>
        <dbReference type="ARBA" id="ARBA00010617"/>
    </source>
</evidence>